<evidence type="ECO:0000256" key="1">
    <source>
        <dbReference type="SAM" id="MobiDB-lite"/>
    </source>
</evidence>
<dbReference type="Proteomes" id="UP000603865">
    <property type="component" value="Unassembled WGS sequence"/>
</dbReference>
<dbReference type="AlphaFoldDB" id="A0A918FB74"/>
<gene>
    <name evidence="2" type="ORF">GCM10008957_43030</name>
</gene>
<sequence>MRASVNTQINLANSTSGVNGSGTSGAAASLPSGTCRHTHSPVTHSSRDKLISVLLSPTANNAVVSGTKIVLARPAISVTVSVARRRSSAATCCPRTVNTAS</sequence>
<evidence type="ECO:0000313" key="3">
    <source>
        <dbReference type="Proteomes" id="UP000603865"/>
    </source>
</evidence>
<dbReference type="EMBL" id="BMQL01000040">
    <property type="protein sequence ID" value="GGR27081.1"/>
    <property type="molecule type" value="Genomic_DNA"/>
</dbReference>
<name>A0A918FB74_9DEIO</name>
<evidence type="ECO:0000313" key="2">
    <source>
        <dbReference type="EMBL" id="GGR27081.1"/>
    </source>
</evidence>
<comment type="caution">
    <text evidence="2">The sequence shown here is derived from an EMBL/GenBank/DDBJ whole genome shotgun (WGS) entry which is preliminary data.</text>
</comment>
<keyword evidence="3" id="KW-1185">Reference proteome</keyword>
<organism evidence="2 3">
    <name type="scientific">Deinococcus ruber</name>
    <dbReference type="NCBI Taxonomy" id="1848197"/>
    <lineage>
        <taxon>Bacteria</taxon>
        <taxon>Thermotogati</taxon>
        <taxon>Deinococcota</taxon>
        <taxon>Deinococci</taxon>
        <taxon>Deinococcales</taxon>
        <taxon>Deinococcaceae</taxon>
        <taxon>Deinococcus</taxon>
    </lineage>
</organism>
<proteinExistence type="predicted"/>
<protein>
    <submittedName>
        <fullName evidence="2">Uncharacterized protein</fullName>
    </submittedName>
</protein>
<feature type="compositionally biased region" description="Polar residues" evidence="1">
    <location>
        <begin position="1"/>
        <end position="11"/>
    </location>
</feature>
<reference evidence="2" key="1">
    <citation type="journal article" date="2014" name="Int. J. Syst. Evol. Microbiol.">
        <title>Complete genome sequence of Corynebacterium casei LMG S-19264T (=DSM 44701T), isolated from a smear-ripened cheese.</title>
        <authorList>
            <consortium name="US DOE Joint Genome Institute (JGI-PGF)"/>
            <person name="Walter F."/>
            <person name="Albersmeier A."/>
            <person name="Kalinowski J."/>
            <person name="Ruckert C."/>
        </authorList>
    </citation>
    <scope>NUCLEOTIDE SEQUENCE</scope>
    <source>
        <strain evidence="2">JCM 31311</strain>
    </source>
</reference>
<accession>A0A918FB74</accession>
<feature type="region of interest" description="Disordered" evidence="1">
    <location>
        <begin position="1"/>
        <end position="43"/>
    </location>
</feature>
<reference evidence="2" key="2">
    <citation type="submission" date="2020-09" db="EMBL/GenBank/DDBJ databases">
        <authorList>
            <person name="Sun Q."/>
            <person name="Ohkuma M."/>
        </authorList>
    </citation>
    <scope>NUCLEOTIDE SEQUENCE</scope>
    <source>
        <strain evidence="2">JCM 31311</strain>
    </source>
</reference>